<evidence type="ECO:0000313" key="3">
    <source>
        <dbReference type="Proteomes" id="UP000279307"/>
    </source>
</evidence>
<proteinExistence type="predicted"/>
<keyword evidence="1" id="KW-1133">Transmembrane helix</keyword>
<comment type="caution">
    <text evidence="2">The sequence shown here is derived from an EMBL/GenBank/DDBJ whole genome shotgun (WGS) entry which is preliminary data.</text>
</comment>
<gene>
    <name evidence="2" type="ORF">DMN91_006961</name>
</gene>
<dbReference type="AlphaFoldDB" id="A0A3L8DJL1"/>
<dbReference type="Proteomes" id="UP000279307">
    <property type="component" value="Chromosome 7"/>
</dbReference>
<name>A0A3L8DJL1_OOCBI</name>
<feature type="transmembrane region" description="Helical" evidence="1">
    <location>
        <begin position="260"/>
        <end position="283"/>
    </location>
</feature>
<dbReference type="EMBL" id="QOIP01000007">
    <property type="protein sequence ID" value="RLU20353.1"/>
    <property type="molecule type" value="Genomic_DNA"/>
</dbReference>
<accession>A0A3L8DJL1</accession>
<keyword evidence="1" id="KW-0812">Transmembrane</keyword>
<evidence type="ECO:0000313" key="2">
    <source>
        <dbReference type="EMBL" id="RLU20353.1"/>
    </source>
</evidence>
<reference evidence="2 3" key="1">
    <citation type="journal article" date="2018" name="Genome Res.">
        <title>The genomic architecture and molecular evolution of ant odorant receptors.</title>
        <authorList>
            <person name="McKenzie S.K."/>
            <person name="Kronauer D.J.C."/>
        </authorList>
    </citation>
    <scope>NUCLEOTIDE SEQUENCE [LARGE SCALE GENOMIC DNA]</scope>
    <source>
        <strain evidence="2">Clonal line C1</strain>
    </source>
</reference>
<sequence>MDVHWKHPWTSIVCSPTGCGKTVFHDSEEESHGASRKTIIEFREGLPRAEDYSSDPLTPKLVIIDDLIRESSSSDAIVDLFTKGSHHHKNLSVILISHNLFHQGRGQHDISFNANYIVVFKNPRDCAQIRHLARQVFPDDPKFLEEACYDATSRLRINSLKILQALQHLRVGHAEVYPADRLPRVWTRSTVIVANTDNHDRAGQHWVFYIDGQGTRTYFDRYGLPPLDQIPPATSLKLCFNGTPCHYKERFRKLAENTVAYFYISCVMVIIFGSFLICFPMIVNTITG</sequence>
<organism evidence="2 3">
    <name type="scientific">Ooceraea biroi</name>
    <name type="common">Clonal raider ant</name>
    <name type="synonym">Cerapachys biroi</name>
    <dbReference type="NCBI Taxonomy" id="2015173"/>
    <lineage>
        <taxon>Eukaryota</taxon>
        <taxon>Metazoa</taxon>
        <taxon>Ecdysozoa</taxon>
        <taxon>Arthropoda</taxon>
        <taxon>Hexapoda</taxon>
        <taxon>Insecta</taxon>
        <taxon>Pterygota</taxon>
        <taxon>Neoptera</taxon>
        <taxon>Endopterygota</taxon>
        <taxon>Hymenoptera</taxon>
        <taxon>Apocrita</taxon>
        <taxon>Aculeata</taxon>
        <taxon>Formicoidea</taxon>
        <taxon>Formicidae</taxon>
        <taxon>Dorylinae</taxon>
        <taxon>Ooceraea</taxon>
    </lineage>
</organism>
<protein>
    <submittedName>
        <fullName evidence="2">Uncharacterized protein</fullName>
    </submittedName>
</protein>
<keyword evidence="1" id="KW-0472">Membrane</keyword>
<evidence type="ECO:0000256" key="1">
    <source>
        <dbReference type="SAM" id="Phobius"/>
    </source>
</evidence>